<dbReference type="SMART" id="SM00086">
    <property type="entry name" value="PAC"/>
    <property type="match status" value="2"/>
</dbReference>
<dbReference type="InterPro" id="IPR000700">
    <property type="entry name" value="PAS-assoc_C"/>
</dbReference>
<dbReference type="HOGENOM" id="CLU_000445_8_1_9"/>
<evidence type="ECO:0000259" key="10">
    <source>
        <dbReference type="PROSITE" id="PS50045"/>
    </source>
</evidence>
<dbReference type="SMART" id="SM00382">
    <property type="entry name" value="AAA"/>
    <property type="match status" value="1"/>
</dbReference>
<dbReference type="NCBIfam" id="TIGR00229">
    <property type="entry name" value="sensory_box"/>
    <property type="match status" value="2"/>
</dbReference>
<dbReference type="InterPro" id="IPR025662">
    <property type="entry name" value="Sigma_54_int_dom_ATP-bd_1"/>
</dbReference>
<dbReference type="PROSITE" id="PS50045">
    <property type="entry name" value="SIGMA54_INTERACT_4"/>
    <property type="match status" value="1"/>
</dbReference>
<dbReference type="PROSITE" id="PS50112">
    <property type="entry name" value="PAS"/>
    <property type="match status" value="2"/>
</dbReference>
<feature type="coiled-coil region" evidence="9">
    <location>
        <begin position="346"/>
        <end position="373"/>
    </location>
</feature>
<dbReference type="PANTHER" id="PTHR32071">
    <property type="entry name" value="TRANSCRIPTIONAL REGULATORY PROTEIN"/>
    <property type="match status" value="1"/>
</dbReference>
<dbReference type="InterPro" id="IPR000644">
    <property type="entry name" value="CBS_dom"/>
</dbReference>
<evidence type="ECO:0000256" key="3">
    <source>
        <dbReference type="ARBA" id="ARBA00022840"/>
    </source>
</evidence>
<dbReference type="InterPro" id="IPR001610">
    <property type="entry name" value="PAC"/>
</dbReference>
<dbReference type="PROSITE" id="PS50113">
    <property type="entry name" value="PAC"/>
    <property type="match status" value="1"/>
</dbReference>
<dbReference type="SUPFAM" id="SSF54631">
    <property type="entry name" value="CBS-domain pair"/>
    <property type="match status" value="1"/>
</dbReference>
<feature type="domain" description="PAS" evidence="11">
    <location>
        <begin position="236"/>
        <end position="280"/>
    </location>
</feature>
<organism evidence="14 15">
    <name type="scientific">Desulforamulus reducens (strain ATCC BAA-1160 / DSM 100696 / MI-1)</name>
    <name type="common">Desulfotomaculum reducens</name>
    <dbReference type="NCBI Taxonomy" id="349161"/>
    <lineage>
        <taxon>Bacteria</taxon>
        <taxon>Bacillati</taxon>
        <taxon>Bacillota</taxon>
        <taxon>Clostridia</taxon>
        <taxon>Eubacteriales</taxon>
        <taxon>Peptococcaceae</taxon>
        <taxon>Desulforamulus</taxon>
    </lineage>
</organism>
<dbReference type="GO" id="GO:0003677">
    <property type="term" value="F:DNA binding"/>
    <property type="evidence" value="ECO:0007669"/>
    <property type="project" value="UniProtKB-KW"/>
</dbReference>
<dbReference type="CDD" id="cd02205">
    <property type="entry name" value="CBS_pair_SF"/>
    <property type="match status" value="1"/>
</dbReference>
<evidence type="ECO:0000256" key="1">
    <source>
        <dbReference type="ARBA" id="ARBA00022741"/>
    </source>
</evidence>
<name>A4J5D5_DESRM</name>
<dbReference type="InterPro" id="IPR002078">
    <property type="entry name" value="Sigma_54_int"/>
</dbReference>
<dbReference type="Gene3D" id="3.40.50.300">
    <property type="entry name" value="P-loop containing nucleotide triphosphate hydrolases"/>
    <property type="match status" value="1"/>
</dbReference>
<feature type="domain" description="CBS" evidence="13">
    <location>
        <begin position="1"/>
        <end position="57"/>
    </location>
</feature>
<accession>A4J5D5</accession>
<evidence type="ECO:0000256" key="8">
    <source>
        <dbReference type="PROSITE-ProRule" id="PRU00703"/>
    </source>
</evidence>
<evidence type="ECO:0000313" key="15">
    <source>
        <dbReference type="Proteomes" id="UP000001556"/>
    </source>
</evidence>
<keyword evidence="1" id="KW-0547">Nucleotide-binding</keyword>
<evidence type="ECO:0000259" key="11">
    <source>
        <dbReference type="PROSITE" id="PS50112"/>
    </source>
</evidence>
<dbReference type="Gene3D" id="1.10.10.60">
    <property type="entry name" value="Homeodomain-like"/>
    <property type="match status" value="1"/>
</dbReference>
<keyword evidence="8" id="KW-0129">CBS domain</keyword>
<dbReference type="InterPro" id="IPR025944">
    <property type="entry name" value="Sigma_54_int_dom_CS"/>
</dbReference>
<dbReference type="NCBIfam" id="TIGR04381">
    <property type="entry name" value="HTH_TypR"/>
    <property type="match status" value="1"/>
</dbReference>
<dbReference type="SUPFAM" id="SSF52540">
    <property type="entry name" value="P-loop containing nucleoside triphosphate hydrolases"/>
    <property type="match status" value="1"/>
</dbReference>
<dbReference type="PROSITE" id="PS00675">
    <property type="entry name" value="SIGMA54_INTERACT_1"/>
    <property type="match status" value="1"/>
</dbReference>
<dbReference type="KEGG" id="drm:Dred_1763"/>
<keyword evidence="9" id="KW-0175">Coiled coil</keyword>
<feature type="domain" description="PAS" evidence="11">
    <location>
        <begin position="119"/>
        <end position="201"/>
    </location>
</feature>
<dbReference type="Pfam" id="PF00158">
    <property type="entry name" value="Sigma54_activat"/>
    <property type="match status" value="1"/>
</dbReference>
<dbReference type="InterPro" id="IPR003593">
    <property type="entry name" value="AAA+_ATPase"/>
</dbReference>
<evidence type="ECO:0000256" key="9">
    <source>
        <dbReference type="SAM" id="Coils"/>
    </source>
</evidence>
<dbReference type="Pfam" id="PF00989">
    <property type="entry name" value="PAS"/>
    <property type="match status" value="2"/>
</dbReference>
<keyword evidence="2" id="KW-0058">Aromatic hydrocarbons catabolism</keyword>
<dbReference type="STRING" id="349161.Dred_1763"/>
<evidence type="ECO:0000313" key="14">
    <source>
        <dbReference type="EMBL" id="ABO50288.1"/>
    </source>
</evidence>
<reference evidence="14 15" key="1">
    <citation type="submission" date="2007-03" db="EMBL/GenBank/DDBJ databases">
        <title>Complete sequence of Desulfotomaculum reducens MI-1.</title>
        <authorList>
            <consortium name="US DOE Joint Genome Institute"/>
            <person name="Copeland A."/>
            <person name="Lucas S."/>
            <person name="Lapidus A."/>
            <person name="Barry K."/>
            <person name="Detter J.C."/>
            <person name="Glavina del Rio T."/>
            <person name="Hammon N."/>
            <person name="Israni S."/>
            <person name="Dalin E."/>
            <person name="Tice H."/>
            <person name="Pitluck S."/>
            <person name="Sims D."/>
            <person name="Brettin T."/>
            <person name="Bruce D."/>
            <person name="Han C."/>
            <person name="Tapia R."/>
            <person name="Schmutz J."/>
            <person name="Larimer F."/>
            <person name="Land M."/>
            <person name="Hauser L."/>
            <person name="Kyrpides N."/>
            <person name="Kim E."/>
            <person name="Tebo B.M."/>
            <person name="Richardson P."/>
        </authorList>
    </citation>
    <scope>NUCLEOTIDE SEQUENCE [LARGE SCALE GENOMIC DNA]</scope>
    <source>
        <strain evidence="14 15">MI-1</strain>
    </source>
</reference>
<dbReference type="SUPFAM" id="SSF55785">
    <property type="entry name" value="PYP-like sensor domain (PAS domain)"/>
    <property type="match status" value="2"/>
</dbReference>
<feature type="domain" description="PAC" evidence="12">
    <location>
        <begin position="303"/>
        <end position="355"/>
    </location>
</feature>
<dbReference type="InterPro" id="IPR058031">
    <property type="entry name" value="AAA_lid_NorR"/>
</dbReference>
<dbReference type="PANTHER" id="PTHR32071:SF57">
    <property type="entry name" value="C4-DICARBOXYLATE TRANSPORT TRANSCRIPTIONAL REGULATORY PROTEIN DCTD"/>
    <property type="match status" value="1"/>
</dbReference>
<feature type="domain" description="CBS" evidence="13">
    <location>
        <begin position="66"/>
        <end position="118"/>
    </location>
</feature>
<dbReference type="SUPFAM" id="SSF46689">
    <property type="entry name" value="Homeodomain-like"/>
    <property type="match status" value="1"/>
</dbReference>
<evidence type="ECO:0000259" key="12">
    <source>
        <dbReference type="PROSITE" id="PS50113"/>
    </source>
</evidence>
<dbReference type="Gene3D" id="3.30.450.20">
    <property type="entry name" value="PAS domain"/>
    <property type="match status" value="2"/>
</dbReference>
<dbReference type="InterPro" id="IPR025943">
    <property type="entry name" value="Sigma_54_int_dom_ATP-bd_2"/>
</dbReference>
<dbReference type="SMART" id="SM00091">
    <property type="entry name" value="PAS"/>
    <property type="match status" value="2"/>
</dbReference>
<dbReference type="InterPro" id="IPR035965">
    <property type="entry name" value="PAS-like_dom_sf"/>
</dbReference>
<evidence type="ECO:0000256" key="2">
    <source>
        <dbReference type="ARBA" id="ARBA00022797"/>
    </source>
</evidence>
<evidence type="ECO:0000256" key="4">
    <source>
        <dbReference type="ARBA" id="ARBA00023015"/>
    </source>
</evidence>
<dbReference type="InterPro" id="IPR030828">
    <property type="entry name" value="HTH_TyrR"/>
</dbReference>
<gene>
    <name evidence="14" type="ordered locus">Dred_1763</name>
</gene>
<dbReference type="FunFam" id="3.40.50.300:FF:000006">
    <property type="entry name" value="DNA-binding transcriptional regulator NtrC"/>
    <property type="match status" value="1"/>
</dbReference>
<evidence type="ECO:0000259" key="13">
    <source>
        <dbReference type="PROSITE" id="PS51371"/>
    </source>
</evidence>
<protein>
    <recommendedName>
        <fullName evidence="7">HTH-type transcriptional regulatory protein TyrR</fullName>
    </recommendedName>
</protein>
<dbReference type="CDD" id="cd00009">
    <property type="entry name" value="AAA"/>
    <property type="match status" value="1"/>
</dbReference>
<dbReference type="PROSITE" id="PS00688">
    <property type="entry name" value="SIGMA54_INTERACT_3"/>
    <property type="match status" value="1"/>
</dbReference>
<dbReference type="GO" id="GO:0005524">
    <property type="term" value="F:ATP binding"/>
    <property type="evidence" value="ECO:0007669"/>
    <property type="project" value="UniProtKB-KW"/>
</dbReference>
<keyword evidence="4" id="KW-0805">Transcription regulation</keyword>
<keyword evidence="5" id="KW-0238">DNA-binding</keyword>
<dbReference type="eggNOG" id="COG3829">
    <property type="taxonomic scope" value="Bacteria"/>
</dbReference>
<dbReference type="CDD" id="cd00130">
    <property type="entry name" value="PAS"/>
    <property type="match status" value="2"/>
</dbReference>
<dbReference type="AlphaFoldDB" id="A4J5D5"/>
<dbReference type="PROSITE" id="PS00676">
    <property type="entry name" value="SIGMA54_INTERACT_2"/>
    <property type="match status" value="1"/>
</dbReference>
<dbReference type="InterPro" id="IPR013767">
    <property type="entry name" value="PAS_fold"/>
</dbReference>
<dbReference type="InterPro" id="IPR009057">
    <property type="entry name" value="Homeodomain-like_sf"/>
</dbReference>
<dbReference type="Pfam" id="PF00571">
    <property type="entry name" value="CBS"/>
    <property type="match status" value="2"/>
</dbReference>
<dbReference type="InterPro" id="IPR027417">
    <property type="entry name" value="P-loop_NTPase"/>
</dbReference>
<dbReference type="Proteomes" id="UP000001556">
    <property type="component" value="Chromosome"/>
</dbReference>
<evidence type="ECO:0000256" key="5">
    <source>
        <dbReference type="ARBA" id="ARBA00023125"/>
    </source>
</evidence>
<dbReference type="GO" id="GO:0006355">
    <property type="term" value="P:regulation of DNA-templated transcription"/>
    <property type="evidence" value="ECO:0007669"/>
    <property type="project" value="InterPro"/>
</dbReference>
<dbReference type="SMART" id="SM00116">
    <property type="entry name" value="CBS"/>
    <property type="match status" value="2"/>
</dbReference>
<keyword evidence="3" id="KW-0067">ATP-binding</keyword>
<evidence type="ECO:0000256" key="6">
    <source>
        <dbReference type="ARBA" id="ARBA00023163"/>
    </source>
</evidence>
<keyword evidence="15" id="KW-1185">Reference proteome</keyword>
<feature type="domain" description="Sigma-54 factor interaction" evidence="10">
    <location>
        <begin position="380"/>
        <end position="609"/>
    </location>
</feature>
<proteinExistence type="predicted"/>
<keyword evidence="6" id="KW-0804">Transcription</keyword>
<evidence type="ECO:0000256" key="7">
    <source>
        <dbReference type="ARBA" id="ARBA00029500"/>
    </source>
</evidence>
<dbReference type="Gene3D" id="3.10.580.10">
    <property type="entry name" value="CBS-domain"/>
    <property type="match status" value="1"/>
</dbReference>
<dbReference type="PROSITE" id="PS51371">
    <property type="entry name" value="CBS"/>
    <property type="match status" value="2"/>
</dbReference>
<dbReference type="Pfam" id="PF25601">
    <property type="entry name" value="AAA_lid_14"/>
    <property type="match status" value="1"/>
</dbReference>
<dbReference type="InterPro" id="IPR000014">
    <property type="entry name" value="PAS"/>
</dbReference>
<sequence>MTSPVLTLNPSQKVSEVVTIFMGNKIDGAPVVDKSGKLVGLFTKSHIYRVINNGLDMNKTKVKDLMTKQLLTGHPDDEFSDVINASVPRLPVIDEKGRVVGIVTRGDIAKAFFNLHRSISLELDTIINSTHNMIISIDEKGIIKVWNLSAARLLDTKAEDAIGKHLLDILPNSDLLDVIETGEVDTLKKVKFNKRTFISNRSPIKKDGKIIGAVAVLQDISEIDKMSKELCYVKELNKELDAIVESSFDGLFITDGKGIILRYNKAFEQLTGIKAHEYLGLSVADIKKDGIISEPVTCHVLEQKKSITIMQKSRSGKLTLTTGNPIMEGNGEIIRVVCNVRDITELNLLRHKLEKAKGLSQHYENQLRTLKLQYNGSEKIIATSAKMRNLLDMVVRLASVDSTVLINGESGTGKELIAEIIHSNSSRKDKPFIKVNCGAIPENLLESELFGYDGGAFTGAKKEGKPGYIEMASGGTLFLDEIGEVPLNLQVKLLRFLQSKEIIRVGGKNYINVDVRIVTATNRDLWDMVQKKQFREDLYYRLNVVPVHIPPLRDRKEDIPALVAHFIQVFNRKYKRNKSISPEVVDYIMQYNWPGNIRELENLIERMVVITIKDIITSEDLPFHLRDTVGLSSSYILVSGIVPLREAIESVEKQLLEKVYSKYRSTRQMAKELKVNASTVVRKAAKYQISKDSSIQNN</sequence>
<dbReference type="InterPro" id="IPR046342">
    <property type="entry name" value="CBS_dom_sf"/>
</dbReference>
<dbReference type="EMBL" id="CP000612">
    <property type="protein sequence ID" value="ABO50288.1"/>
    <property type="molecule type" value="Genomic_DNA"/>
</dbReference>
<dbReference type="Gene3D" id="1.10.8.60">
    <property type="match status" value="1"/>
</dbReference>
<dbReference type="Pfam" id="PF18024">
    <property type="entry name" value="HTH_50"/>
    <property type="match status" value="1"/>
</dbReference>